<dbReference type="Proteomes" id="UP001256588">
    <property type="component" value="Unassembled WGS sequence"/>
</dbReference>
<gene>
    <name evidence="2" type="ORF">J2W68_002078</name>
</gene>
<evidence type="ECO:0000313" key="2">
    <source>
        <dbReference type="EMBL" id="MDR7193344.1"/>
    </source>
</evidence>
<feature type="region of interest" description="Disordered" evidence="1">
    <location>
        <begin position="332"/>
        <end position="364"/>
    </location>
</feature>
<evidence type="ECO:0008006" key="4">
    <source>
        <dbReference type="Google" id="ProtNLM"/>
    </source>
</evidence>
<evidence type="ECO:0000256" key="1">
    <source>
        <dbReference type="SAM" id="MobiDB-lite"/>
    </source>
</evidence>
<accession>A0ABU1XX53</accession>
<proteinExistence type="predicted"/>
<reference evidence="2 3" key="1">
    <citation type="submission" date="2023-07" db="EMBL/GenBank/DDBJ databases">
        <title>Sorghum-associated microbial communities from plants grown in Nebraska, USA.</title>
        <authorList>
            <person name="Schachtman D."/>
        </authorList>
    </citation>
    <scope>NUCLEOTIDE SEQUENCE [LARGE SCALE GENOMIC DNA]</scope>
    <source>
        <strain evidence="2 3">4099</strain>
    </source>
</reference>
<name>A0ABU1XX53_9GAMM</name>
<organism evidence="2 3">
    <name type="scientific">Luteimonas terrae</name>
    <dbReference type="NCBI Taxonomy" id="1530191"/>
    <lineage>
        <taxon>Bacteria</taxon>
        <taxon>Pseudomonadati</taxon>
        <taxon>Pseudomonadota</taxon>
        <taxon>Gammaproteobacteria</taxon>
        <taxon>Lysobacterales</taxon>
        <taxon>Lysobacteraceae</taxon>
        <taxon>Luteimonas</taxon>
    </lineage>
</organism>
<comment type="caution">
    <text evidence="2">The sequence shown here is derived from an EMBL/GenBank/DDBJ whole genome shotgun (WGS) entry which is preliminary data.</text>
</comment>
<sequence>MSGTTRHKSLSVRVKSSGTATDVQMTAIAQYTLAEIPAEKLYVRTFALAHNGIDRDNECFDEALLADFARTLPGKGLFIKHPTGWDGDSGPGKGRWFGAKLERMSLDEARALLREPGLKFPPGVETGVVLMADAYLVRTTGNADLLDEIDAGVVGDVSIGFTYKDSERVVDVNGIELNIWRLTSPGEASEGSLVWLGAQPGARAIKHANRTEDRTMPTEEQYQAEKSARTTAETKATALQAELDQAKPSHDIVLGLRKALGDNAALIDKPDDLAASVKAAAVYRDELIDTIVKQERQLGLCDDDDESVAAAKAIYAGDPLTRLQGRAKRLEAQATKGGRMPPSGAHRGQEPAPTGEFAENPAFG</sequence>
<protein>
    <recommendedName>
        <fullName evidence="4">DUF2213 domain-containing protein</fullName>
    </recommendedName>
</protein>
<dbReference type="EMBL" id="JAVDWO010000007">
    <property type="protein sequence ID" value="MDR7193344.1"/>
    <property type="molecule type" value="Genomic_DNA"/>
</dbReference>
<evidence type="ECO:0000313" key="3">
    <source>
        <dbReference type="Proteomes" id="UP001256588"/>
    </source>
</evidence>
<keyword evidence="3" id="KW-1185">Reference proteome</keyword>